<reference evidence="4 5" key="1">
    <citation type="submission" date="2020-08" db="EMBL/GenBank/DDBJ databases">
        <title>Sequencing the genomes of 1000 actinobacteria strains.</title>
        <authorList>
            <person name="Klenk H.-P."/>
        </authorList>
    </citation>
    <scope>NUCLEOTIDE SEQUENCE [LARGE SCALE GENOMIC DNA]</scope>
    <source>
        <strain evidence="4 5">DSM 105369</strain>
    </source>
</reference>
<dbReference type="EMBL" id="JACHVQ010000001">
    <property type="protein sequence ID" value="MBB2891255.1"/>
    <property type="molecule type" value="Genomic_DNA"/>
</dbReference>
<feature type="region of interest" description="Disordered" evidence="3">
    <location>
        <begin position="1"/>
        <end position="21"/>
    </location>
</feature>
<accession>A0A839N7Q8</accession>
<dbReference type="InterPro" id="IPR000424">
    <property type="entry name" value="Primosome_PriB/ssb"/>
</dbReference>
<comment type="caution">
    <text evidence="4">The sequence shown here is derived from an EMBL/GenBank/DDBJ whole genome shotgun (WGS) entry which is preliminary data.</text>
</comment>
<name>A0A839N7Q8_9MICO</name>
<dbReference type="Gene3D" id="2.40.50.140">
    <property type="entry name" value="Nucleic acid-binding proteins"/>
    <property type="match status" value="1"/>
</dbReference>
<dbReference type="AlphaFoldDB" id="A0A839N7Q8"/>
<proteinExistence type="predicted"/>
<dbReference type="SUPFAM" id="SSF50249">
    <property type="entry name" value="Nucleic acid-binding proteins"/>
    <property type="match status" value="1"/>
</dbReference>
<dbReference type="Proteomes" id="UP000559182">
    <property type="component" value="Unassembled WGS sequence"/>
</dbReference>
<evidence type="ECO:0000313" key="5">
    <source>
        <dbReference type="Proteomes" id="UP000559182"/>
    </source>
</evidence>
<dbReference type="Pfam" id="PF00436">
    <property type="entry name" value="SSB"/>
    <property type="match status" value="1"/>
</dbReference>
<evidence type="ECO:0000256" key="2">
    <source>
        <dbReference type="PROSITE-ProRule" id="PRU00252"/>
    </source>
</evidence>
<dbReference type="RefSeq" id="WP_183319549.1">
    <property type="nucleotide sequence ID" value="NZ_JACHVQ010000001.1"/>
</dbReference>
<dbReference type="PROSITE" id="PS50935">
    <property type="entry name" value="SSB"/>
    <property type="match status" value="1"/>
</dbReference>
<evidence type="ECO:0000313" key="4">
    <source>
        <dbReference type="EMBL" id="MBB2891255.1"/>
    </source>
</evidence>
<sequence>MSTKTKTRGHGARAGRSTDPRTLARNEVHLVGRLSAPPAVKYLPSGAEVVQLRLVVDRPAGSIRRTTTDGTRPVTVDTIDVACWKADLRRRAMSWTGTETVEVTGALRRRFWRGAHGVASRYEVEADQARAVK</sequence>
<keyword evidence="5" id="KW-1185">Reference proteome</keyword>
<dbReference type="GO" id="GO:0003697">
    <property type="term" value="F:single-stranded DNA binding"/>
    <property type="evidence" value="ECO:0007669"/>
    <property type="project" value="InterPro"/>
</dbReference>
<organism evidence="4 5">
    <name type="scientific">Flexivirga oryzae</name>
    <dbReference type="NCBI Taxonomy" id="1794944"/>
    <lineage>
        <taxon>Bacteria</taxon>
        <taxon>Bacillati</taxon>
        <taxon>Actinomycetota</taxon>
        <taxon>Actinomycetes</taxon>
        <taxon>Micrococcales</taxon>
        <taxon>Dermacoccaceae</taxon>
        <taxon>Flexivirga</taxon>
    </lineage>
</organism>
<evidence type="ECO:0000256" key="3">
    <source>
        <dbReference type="SAM" id="MobiDB-lite"/>
    </source>
</evidence>
<gene>
    <name evidence="4" type="ORF">FHU39_001239</name>
</gene>
<evidence type="ECO:0000256" key="1">
    <source>
        <dbReference type="ARBA" id="ARBA00023125"/>
    </source>
</evidence>
<keyword evidence="1 2" id="KW-0238">DNA-binding</keyword>
<protein>
    <submittedName>
        <fullName evidence="4">Single-strand DNA-binding protein</fullName>
    </submittedName>
</protein>
<dbReference type="InterPro" id="IPR012340">
    <property type="entry name" value="NA-bd_OB-fold"/>
</dbReference>
<feature type="compositionally biased region" description="Basic residues" evidence="3">
    <location>
        <begin position="1"/>
        <end position="13"/>
    </location>
</feature>